<gene>
    <name evidence="8" type="ORF">BU16DRAFT_586642</name>
</gene>
<dbReference type="AlphaFoldDB" id="A0A6A6QA05"/>
<dbReference type="OrthoDB" id="429950at2759"/>
<dbReference type="GO" id="GO:0008270">
    <property type="term" value="F:zinc ion binding"/>
    <property type="evidence" value="ECO:0007669"/>
    <property type="project" value="UniProtKB-KW"/>
</dbReference>
<evidence type="ECO:0000256" key="2">
    <source>
        <dbReference type="ARBA" id="ARBA00022723"/>
    </source>
</evidence>
<comment type="subcellular location">
    <subcellularLocation>
        <location evidence="1">Nucleus</location>
    </subcellularLocation>
</comment>
<dbReference type="SMART" id="SM01336">
    <property type="entry name" value="zf-PARP"/>
    <property type="match status" value="2"/>
</dbReference>
<keyword evidence="4" id="KW-0862">Zinc</keyword>
<dbReference type="Pfam" id="PF00645">
    <property type="entry name" value="zf-PARP"/>
    <property type="match status" value="1"/>
</dbReference>
<dbReference type="InterPro" id="IPR001510">
    <property type="entry name" value="Znf_PARP"/>
</dbReference>
<dbReference type="Gene3D" id="3.30.1740.10">
    <property type="entry name" value="Zinc finger, PARP-type"/>
    <property type="match status" value="2"/>
</dbReference>
<feature type="region of interest" description="Disordered" evidence="6">
    <location>
        <begin position="368"/>
        <end position="452"/>
    </location>
</feature>
<dbReference type="GO" id="GO:0003677">
    <property type="term" value="F:DNA binding"/>
    <property type="evidence" value="ECO:0007669"/>
    <property type="project" value="InterPro"/>
</dbReference>
<evidence type="ECO:0000256" key="6">
    <source>
        <dbReference type="SAM" id="MobiDB-lite"/>
    </source>
</evidence>
<organism evidence="8 9">
    <name type="scientific">Lophium mytilinum</name>
    <dbReference type="NCBI Taxonomy" id="390894"/>
    <lineage>
        <taxon>Eukaryota</taxon>
        <taxon>Fungi</taxon>
        <taxon>Dikarya</taxon>
        <taxon>Ascomycota</taxon>
        <taxon>Pezizomycotina</taxon>
        <taxon>Dothideomycetes</taxon>
        <taxon>Pleosporomycetidae</taxon>
        <taxon>Mytilinidiales</taxon>
        <taxon>Mytilinidiaceae</taxon>
        <taxon>Lophium</taxon>
    </lineage>
</organism>
<evidence type="ECO:0000256" key="3">
    <source>
        <dbReference type="ARBA" id="ARBA00022771"/>
    </source>
</evidence>
<proteinExistence type="predicted"/>
<accession>A0A6A6QA05</accession>
<evidence type="ECO:0000313" key="9">
    <source>
        <dbReference type="Proteomes" id="UP000799750"/>
    </source>
</evidence>
<evidence type="ECO:0000256" key="4">
    <source>
        <dbReference type="ARBA" id="ARBA00022833"/>
    </source>
</evidence>
<evidence type="ECO:0000313" key="8">
    <source>
        <dbReference type="EMBL" id="KAF2488844.1"/>
    </source>
</evidence>
<keyword evidence="9" id="KW-1185">Reference proteome</keyword>
<dbReference type="SUPFAM" id="SSF57716">
    <property type="entry name" value="Glucocorticoid receptor-like (DNA-binding domain)"/>
    <property type="match status" value="2"/>
</dbReference>
<keyword evidence="5" id="KW-0539">Nucleus</keyword>
<keyword evidence="2" id="KW-0479">Metal-binding</keyword>
<dbReference type="GO" id="GO:0005634">
    <property type="term" value="C:nucleus"/>
    <property type="evidence" value="ECO:0007669"/>
    <property type="project" value="UniProtKB-SubCell"/>
</dbReference>
<evidence type="ECO:0000256" key="1">
    <source>
        <dbReference type="ARBA" id="ARBA00004123"/>
    </source>
</evidence>
<evidence type="ECO:0000256" key="5">
    <source>
        <dbReference type="ARBA" id="ARBA00023242"/>
    </source>
</evidence>
<reference evidence="8" key="1">
    <citation type="journal article" date="2020" name="Stud. Mycol.">
        <title>101 Dothideomycetes genomes: a test case for predicting lifestyles and emergence of pathogens.</title>
        <authorList>
            <person name="Haridas S."/>
            <person name="Albert R."/>
            <person name="Binder M."/>
            <person name="Bloem J."/>
            <person name="Labutti K."/>
            <person name="Salamov A."/>
            <person name="Andreopoulos B."/>
            <person name="Baker S."/>
            <person name="Barry K."/>
            <person name="Bills G."/>
            <person name="Bluhm B."/>
            <person name="Cannon C."/>
            <person name="Castanera R."/>
            <person name="Culley D."/>
            <person name="Daum C."/>
            <person name="Ezra D."/>
            <person name="Gonzalez J."/>
            <person name="Henrissat B."/>
            <person name="Kuo A."/>
            <person name="Liang C."/>
            <person name="Lipzen A."/>
            <person name="Lutzoni F."/>
            <person name="Magnuson J."/>
            <person name="Mondo S."/>
            <person name="Nolan M."/>
            <person name="Ohm R."/>
            <person name="Pangilinan J."/>
            <person name="Park H.-J."/>
            <person name="Ramirez L."/>
            <person name="Alfaro M."/>
            <person name="Sun H."/>
            <person name="Tritt A."/>
            <person name="Yoshinaga Y."/>
            <person name="Zwiers L.-H."/>
            <person name="Turgeon B."/>
            <person name="Goodwin S."/>
            <person name="Spatafora J."/>
            <person name="Crous P."/>
            <person name="Grigoriev I."/>
        </authorList>
    </citation>
    <scope>NUCLEOTIDE SEQUENCE</scope>
    <source>
        <strain evidence="8">CBS 269.34</strain>
    </source>
</reference>
<feature type="compositionally biased region" description="Basic residues" evidence="6">
    <location>
        <begin position="406"/>
        <end position="416"/>
    </location>
</feature>
<name>A0A6A6QA05_9PEZI</name>
<dbReference type="Proteomes" id="UP000799750">
    <property type="component" value="Unassembled WGS sequence"/>
</dbReference>
<sequence>MSLSTLPHVTDLLPYVLGSPFDPDHGGSPNAHPTITYTFDPPPSQPTLSVLPAIAPGFEDDADNIPKHRVEHSPSNQAACQSAPCKRGGHKIELGELRFGTYTLFYHTGDMFWTFKHWRCVTSKQIATIKDIAKGEPENAPGYDTLTEQAKEHVRLAFEAGSVTDKTFKGILEPAYKVEVAPQARATCQNKECKDAKIKIKKGELRLGIQVRFQGHEGWRYKHWKVRDVLAVGELEGFDGLGPEDQDFITGSCALVDTGVYGTAPDTASRISPELKRKLEDTSQSAEASGSAVVPKKVKVESIKKNLKATETKHKRLSTQEAVQEKHIHVEGSGSVSHDLSGLTLVNHAATITEKQRQVEPFGDVTTDLSESQPERGTIDVQPAGETANVGMKMQPASKPKPETKPKKKTKAKAKKTTTTTAKAAAMPQKEPVIIPTRTSRSGRVVKGSYKE</sequence>
<feature type="compositionally biased region" description="Low complexity" evidence="6">
    <location>
        <begin position="417"/>
        <end position="426"/>
    </location>
</feature>
<feature type="domain" description="PARP-type" evidence="7">
    <location>
        <begin position="71"/>
        <end position="159"/>
    </location>
</feature>
<protein>
    <recommendedName>
        <fullName evidence="7">PARP-type domain-containing protein</fullName>
    </recommendedName>
</protein>
<evidence type="ECO:0000259" key="7">
    <source>
        <dbReference type="SMART" id="SM01336"/>
    </source>
</evidence>
<dbReference type="InterPro" id="IPR036957">
    <property type="entry name" value="Znf_PARP_sf"/>
</dbReference>
<dbReference type="EMBL" id="MU004200">
    <property type="protein sequence ID" value="KAF2488844.1"/>
    <property type="molecule type" value="Genomic_DNA"/>
</dbReference>
<feature type="domain" description="PARP-type" evidence="7">
    <location>
        <begin position="179"/>
        <end position="254"/>
    </location>
</feature>
<keyword evidence="3" id="KW-0863">Zinc-finger</keyword>